<reference evidence="1 2" key="1">
    <citation type="submission" date="2020-02" db="EMBL/GenBank/DDBJ databases">
        <authorList>
            <person name="Khan S.A."/>
            <person name="Jeon C.O."/>
            <person name="Chun B.H."/>
        </authorList>
    </citation>
    <scope>NUCLEOTIDE SEQUENCE [LARGE SCALE GENOMIC DNA]</scope>
    <source>
        <strain evidence="1 2">H239</strain>
    </source>
</reference>
<accession>A0A6M1SV15</accession>
<evidence type="ECO:0000313" key="1">
    <source>
        <dbReference type="EMBL" id="NGP18223.1"/>
    </source>
</evidence>
<evidence type="ECO:0000313" key="2">
    <source>
        <dbReference type="Proteomes" id="UP000474802"/>
    </source>
</evidence>
<name>A0A6M1SV15_9HYPH</name>
<sequence length="121" mass="13674">MPPRRTPITRRQYRDYMHVRETLADLKIDLRCHLAGESFGGIEAVLARRFMADAARLVAREPGGRSLYRLPATGDIPREAMHAALHDVGIALAAFVRAHYDYEPDELWIEGEETGWSADPT</sequence>
<keyword evidence="2" id="KW-1185">Reference proteome</keyword>
<gene>
    <name evidence="1" type="ORF">G5575_11605</name>
</gene>
<protein>
    <submittedName>
        <fullName evidence="1">Uncharacterized protein</fullName>
    </submittedName>
</protein>
<comment type="caution">
    <text evidence="1">The sequence shown here is derived from an EMBL/GenBank/DDBJ whole genome shotgun (WGS) entry which is preliminary data.</text>
</comment>
<proteinExistence type="predicted"/>
<dbReference type="AlphaFoldDB" id="A0A6M1SV15"/>
<dbReference type="Proteomes" id="UP000474802">
    <property type="component" value="Unassembled WGS sequence"/>
</dbReference>
<organism evidence="1 2">
    <name type="scientific">Devosia aurantiaca</name>
    <dbReference type="NCBI Taxonomy" id="2714858"/>
    <lineage>
        <taxon>Bacteria</taxon>
        <taxon>Pseudomonadati</taxon>
        <taxon>Pseudomonadota</taxon>
        <taxon>Alphaproteobacteria</taxon>
        <taxon>Hyphomicrobiales</taxon>
        <taxon>Devosiaceae</taxon>
        <taxon>Devosia</taxon>
    </lineage>
</organism>
<reference evidence="1 2" key="2">
    <citation type="submission" date="2020-03" db="EMBL/GenBank/DDBJ databases">
        <title>Devosia chinhatensis sp. nov., isolated from a hexachlorocyclohexane (HCH) dump site in India.</title>
        <authorList>
            <person name="Kumar M."/>
            <person name="Lal R."/>
        </authorList>
    </citation>
    <scope>NUCLEOTIDE SEQUENCE [LARGE SCALE GENOMIC DNA]</scope>
    <source>
        <strain evidence="1 2">H239</strain>
    </source>
</reference>
<dbReference type="EMBL" id="JAALFG010000002">
    <property type="protein sequence ID" value="NGP18223.1"/>
    <property type="molecule type" value="Genomic_DNA"/>
</dbReference>
<dbReference type="RefSeq" id="WP_164534451.1">
    <property type="nucleotide sequence ID" value="NZ_JAALFG010000002.1"/>
</dbReference>